<comment type="caution">
    <text evidence="6">The sequence shown here is derived from an EMBL/GenBank/DDBJ whole genome shotgun (WGS) entry which is preliminary data.</text>
</comment>
<keyword evidence="2" id="KW-0378">Hydrolase</keyword>
<dbReference type="PIRSF" id="PIRSF001221">
    <property type="entry name" value="Amidase_fungi"/>
    <property type="match status" value="1"/>
</dbReference>
<keyword evidence="7" id="KW-1185">Reference proteome</keyword>
<evidence type="ECO:0000256" key="2">
    <source>
        <dbReference type="ARBA" id="ARBA00022801"/>
    </source>
</evidence>
<dbReference type="GO" id="GO:0016787">
    <property type="term" value="F:hydrolase activity"/>
    <property type="evidence" value="ECO:0007669"/>
    <property type="project" value="UniProtKB-KW"/>
</dbReference>
<accession>V2XNT1</accession>
<dbReference type="EMBL" id="AWSO01000151">
    <property type="protein sequence ID" value="ESK94165.1"/>
    <property type="molecule type" value="Genomic_DNA"/>
</dbReference>
<dbReference type="HOGENOM" id="CLU_009600_9_2_1"/>
<evidence type="ECO:0000256" key="4">
    <source>
        <dbReference type="PIRSR" id="PIRSR001221-2"/>
    </source>
</evidence>
<feature type="active site" description="Acyl-ester intermediate" evidence="3">
    <location>
        <position position="232"/>
    </location>
</feature>
<dbReference type="SUPFAM" id="SSF75304">
    <property type="entry name" value="Amidase signature (AS) enzymes"/>
    <property type="match status" value="1"/>
</dbReference>
<feature type="binding site" evidence="4">
    <location>
        <position position="182"/>
    </location>
    <ligand>
        <name>substrate</name>
    </ligand>
</feature>
<evidence type="ECO:0000256" key="1">
    <source>
        <dbReference type="ARBA" id="ARBA00009199"/>
    </source>
</evidence>
<dbReference type="STRING" id="1381753.V2XNT1"/>
<evidence type="ECO:0000256" key="3">
    <source>
        <dbReference type="PIRSR" id="PIRSR001221-1"/>
    </source>
</evidence>
<proteinExistence type="inferred from homology"/>
<sequence length="563" mass="62296">MAKNWEDIVAEKRAAQRASIPQAWLLEPDKLPPTHVLDVNHVPTQCGLFTPLELEITASPVETLLSNLSGGKWSSVEVTTAFCKRAAVAHQLVNCLTEIFFHEALKKAAELDTYYKRTGKTIGPLHGLPISFKDQINVKGVETTVGYVSRVGNVAKKNAILVDILLSLGAVPYVKTNVPQTIIWEETMNNLFGRTSSPFNRSFTSAGSSGGEGSLIGFRGSPLGIGTDIGGSIRVPAAYAGLYGLRPSYGRLPFAGIDDALDGQNSIKTVAGPLTTSIEGVKILMKSVIQQQPWLKDPLAARKPWNEEEYKLTDRKGGERLCFAIMWNDEMTLPHPPVARALEMTKSALVKAGHRVIDWKPLKHVELSRCLGDILFSGIVDDVKADIELSGEPLIEHMALEDQTPERYRKLPTKSKSAYELWQAQKRQRTLREEYLQHWNETVSSTGTGRPVDAIIAPVSPFAGTPHGKNYVYDYTNAWNVLDYPALTIPVAKVDSRVDKKVPREKFFNSRDRKVYENYNPDVWSNAPIAVQLIGRTLEEEAVIAMGEIVDSALKSTVVHFKL</sequence>
<comment type="similarity">
    <text evidence="1">Belongs to the amidase family.</text>
</comment>
<dbReference type="InterPro" id="IPR036928">
    <property type="entry name" value="AS_sf"/>
</dbReference>
<dbReference type="Pfam" id="PF01425">
    <property type="entry name" value="Amidase"/>
    <property type="match status" value="1"/>
</dbReference>
<dbReference type="PANTHER" id="PTHR46072:SF2">
    <property type="entry name" value="AMIDASE (EUROFUNG)"/>
    <property type="match status" value="1"/>
</dbReference>
<organism evidence="6 7">
    <name type="scientific">Moniliophthora roreri (strain MCA 2997)</name>
    <name type="common">Cocoa frosty pod rot fungus</name>
    <name type="synonym">Crinipellis roreri</name>
    <dbReference type="NCBI Taxonomy" id="1381753"/>
    <lineage>
        <taxon>Eukaryota</taxon>
        <taxon>Fungi</taxon>
        <taxon>Dikarya</taxon>
        <taxon>Basidiomycota</taxon>
        <taxon>Agaricomycotina</taxon>
        <taxon>Agaricomycetes</taxon>
        <taxon>Agaricomycetidae</taxon>
        <taxon>Agaricales</taxon>
        <taxon>Marasmiineae</taxon>
        <taxon>Marasmiaceae</taxon>
        <taxon>Moniliophthora</taxon>
    </lineage>
</organism>
<feature type="active site" description="Charge relay system" evidence="3">
    <location>
        <position position="133"/>
    </location>
</feature>
<dbReference type="Proteomes" id="UP000017559">
    <property type="component" value="Unassembled WGS sequence"/>
</dbReference>
<dbReference type="Gene3D" id="3.90.1300.10">
    <property type="entry name" value="Amidase signature (AS) domain"/>
    <property type="match status" value="1"/>
</dbReference>
<dbReference type="InterPro" id="IPR023631">
    <property type="entry name" value="Amidase_dom"/>
</dbReference>
<feature type="binding site" evidence="4">
    <location>
        <begin position="229"/>
        <end position="232"/>
    </location>
    <ligand>
        <name>substrate</name>
    </ligand>
</feature>
<feature type="binding site" evidence="4">
    <location>
        <position position="208"/>
    </location>
    <ligand>
        <name>substrate</name>
    </ligand>
</feature>
<evidence type="ECO:0000313" key="6">
    <source>
        <dbReference type="EMBL" id="ESK94165.1"/>
    </source>
</evidence>
<name>V2XNT1_MONRO</name>
<dbReference type="PANTHER" id="PTHR46072">
    <property type="entry name" value="AMIDASE-RELATED-RELATED"/>
    <property type="match status" value="1"/>
</dbReference>
<protein>
    <submittedName>
        <fullName evidence="6">General amidase</fullName>
    </submittedName>
</protein>
<gene>
    <name evidence="6" type="ORF">Moror_8365</name>
</gene>
<feature type="active site" description="Charge relay system" evidence="3">
    <location>
        <position position="208"/>
    </location>
</feature>
<dbReference type="OrthoDB" id="6428749at2759"/>
<feature type="domain" description="Amidase" evidence="5">
    <location>
        <begin position="77"/>
        <end position="543"/>
    </location>
</feature>
<reference evidence="6 7" key="1">
    <citation type="journal article" date="2014" name="BMC Genomics">
        <title>Genome and secretome analysis of the hemibiotrophic fungal pathogen, Moniliophthora roreri, which causes frosty pod rot disease of cacao: mechanisms of the biotrophic and necrotrophic phases.</title>
        <authorList>
            <person name="Meinhardt L.W."/>
            <person name="Costa G.G.L."/>
            <person name="Thomazella D.P.T."/>
            <person name="Teixeira P.J.P.L."/>
            <person name="Carazzolle M.F."/>
            <person name="Schuster S.C."/>
            <person name="Carlson J.E."/>
            <person name="Guiltinan M.J."/>
            <person name="Mieczkowski P."/>
            <person name="Farmer A."/>
            <person name="Ramaraj T."/>
            <person name="Crozier J."/>
            <person name="Davis R.E."/>
            <person name="Shao J."/>
            <person name="Melnick R.L."/>
            <person name="Pereira G.A.G."/>
            <person name="Bailey B.A."/>
        </authorList>
    </citation>
    <scope>NUCLEOTIDE SEQUENCE [LARGE SCALE GENOMIC DNA]</scope>
    <source>
        <strain evidence="6 7">MCA 2997</strain>
    </source>
</reference>
<evidence type="ECO:0000313" key="7">
    <source>
        <dbReference type="Proteomes" id="UP000017559"/>
    </source>
</evidence>
<dbReference type="KEGG" id="mrr:Moror_8365"/>
<evidence type="ECO:0000259" key="5">
    <source>
        <dbReference type="Pfam" id="PF01425"/>
    </source>
</evidence>
<dbReference type="AlphaFoldDB" id="V2XNT1"/>